<dbReference type="InterPro" id="IPR014026">
    <property type="entry name" value="UDP-Glc/GDP-Man_DH_dimer"/>
</dbReference>
<comment type="catalytic activity">
    <reaction evidence="7">
        <text>UDP-N-acetyl-alpha-D-mannosamine + 2 NAD(+) + H2O = UDP-N-acetyl-alpha-D-mannosaminouronate + 2 NADH + 3 H(+)</text>
        <dbReference type="Rhea" id="RHEA:25780"/>
        <dbReference type="ChEBI" id="CHEBI:15377"/>
        <dbReference type="ChEBI" id="CHEBI:15378"/>
        <dbReference type="ChEBI" id="CHEBI:57540"/>
        <dbReference type="ChEBI" id="CHEBI:57945"/>
        <dbReference type="ChEBI" id="CHEBI:68623"/>
        <dbReference type="ChEBI" id="CHEBI:70731"/>
        <dbReference type="EC" id="1.1.1.336"/>
    </reaction>
</comment>
<keyword evidence="5" id="KW-0520">NAD</keyword>
<dbReference type="GO" id="GO:0016628">
    <property type="term" value="F:oxidoreductase activity, acting on the CH-CH group of donors, NAD or NADP as acceptor"/>
    <property type="evidence" value="ECO:0007669"/>
    <property type="project" value="InterPro"/>
</dbReference>
<evidence type="ECO:0000256" key="5">
    <source>
        <dbReference type="ARBA" id="ARBA00023027"/>
    </source>
</evidence>
<comment type="similarity">
    <text evidence="1 8">Belongs to the UDP-glucose/GDP-mannose dehydrogenase family.</text>
</comment>
<dbReference type="Pfam" id="PF03720">
    <property type="entry name" value="UDPG_MGDP_dh_C"/>
    <property type="match status" value="1"/>
</dbReference>
<dbReference type="SUPFAM" id="SSF51735">
    <property type="entry name" value="NAD(P)-binding Rossmann-fold domains"/>
    <property type="match status" value="1"/>
</dbReference>
<dbReference type="NCBIfam" id="TIGR03026">
    <property type="entry name" value="NDP-sugDHase"/>
    <property type="match status" value="1"/>
</dbReference>
<reference evidence="12" key="1">
    <citation type="submission" date="2017-01" db="EMBL/GenBank/DDBJ databases">
        <authorList>
            <person name="Varghese N."/>
            <person name="Submissions S."/>
        </authorList>
    </citation>
    <scope>NUCLEOTIDE SEQUENCE [LARGE SCALE GENOMIC DNA]</scope>
    <source>
        <strain evidence="12">CGMCC 1.7737</strain>
    </source>
</reference>
<dbReference type="Pfam" id="PF03721">
    <property type="entry name" value="UDPG_MGDP_dh_N"/>
    <property type="match status" value="1"/>
</dbReference>
<dbReference type="InterPro" id="IPR017476">
    <property type="entry name" value="UDP-Glc/GDP-Man"/>
</dbReference>
<dbReference type="SMART" id="SM00984">
    <property type="entry name" value="UDPG_MGDP_dh_C"/>
    <property type="match status" value="1"/>
</dbReference>
<organism evidence="11 12">
    <name type="scientific">Haladaptatus litoreus</name>
    <dbReference type="NCBI Taxonomy" id="553468"/>
    <lineage>
        <taxon>Archaea</taxon>
        <taxon>Methanobacteriati</taxon>
        <taxon>Methanobacteriota</taxon>
        <taxon>Stenosarchaea group</taxon>
        <taxon>Halobacteria</taxon>
        <taxon>Halobacteriales</taxon>
        <taxon>Haladaptataceae</taxon>
        <taxon>Haladaptatus</taxon>
    </lineage>
</organism>
<dbReference type="OrthoDB" id="372050at2157"/>
<dbReference type="AlphaFoldDB" id="A0A1N7DMN6"/>
<protein>
    <recommendedName>
        <fullName evidence="3">UDP-N-acetyl-D-mannosamine dehydrogenase</fullName>
        <ecNumber evidence="2">1.1.1.336</ecNumber>
    </recommendedName>
    <alternativeName>
        <fullName evidence="6">UDP-ManNAc 6-dehydrogenase</fullName>
    </alternativeName>
</protein>
<dbReference type="SUPFAM" id="SSF48179">
    <property type="entry name" value="6-phosphogluconate dehydrogenase C-terminal domain-like"/>
    <property type="match status" value="1"/>
</dbReference>
<name>A0A1N7DMN6_9EURY</name>
<dbReference type="InterPro" id="IPR036291">
    <property type="entry name" value="NAD(P)-bd_dom_sf"/>
</dbReference>
<dbReference type="EC" id="1.1.1.336" evidence="2"/>
<feature type="domain" description="UDP-glucose/GDP-mannose dehydrogenase C-terminal" evidence="10">
    <location>
        <begin position="341"/>
        <end position="443"/>
    </location>
</feature>
<evidence type="ECO:0000256" key="6">
    <source>
        <dbReference type="ARBA" id="ARBA00030172"/>
    </source>
</evidence>
<dbReference type="RefSeq" id="WP_076431594.1">
    <property type="nucleotide sequence ID" value="NZ_FTNO01000004.1"/>
</dbReference>
<gene>
    <name evidence="11" type="ORF">SAMN05421858_3760</name>
</gene>
<dbReference type="Proteomes" id="UP000186914">
    <property type="component" value="Unassembled WGS sequence"/>
</dbReference>
<dbReference type="SUPFAM" id="SSF52413">
    <property type="entry name" value="UDP-glucose/GDP-mannose dehydrogenase C-terminal domain"/>
    <property type="match status" value="1"/>
</dbReference>
<evidence type="ECO:0000256" key="9">
    <source>
        <dbReference type="SAM" id="MobiDB-lite"/>
    </source>
</evidence>
<proteinExistence type="inferred from homology"/>
<dbReference type="InterPro" id="IPR036220">
    <property type="entry name" value="UDP-Glc/GDP-Man_DH_C_sf"/>
</dbReference>
<dbReference type="PIRSF" id="PIRSF000124">
    <property type="entry name" value="UDPglc_GDPman_dh"/>
    <property type="match status" value="1"/>
</dbReference>
<dbReference type="Pfam" id="PF00984">
    <property type="entry name" value="UDPG_MGDP_dh"/>
    <property type="match status" value="1"/>
</dbReference>
<feature type="compositionally biased region" description="Polar residues" evidence="9">
    <location>
        <begin position="1"/>
        <end position="11"/>
    </location>
</feature>
<evidence type="ECO:0000313" key="11">
    <source>
        <dbReference type="EMBL" id="SIR77090.1"/>
    </source>
</evidence>
<dbReference type="InterPro" id="IPR008927">
    <property type="entry name" value="6-PGluconate_DH-like_C_sf"/>
</dbReference>
<dbReference type="PANTHER" id="PTHR43491">
    <property type="entry name" value="UDP-N-ACETYL-D-MANNOSAMINE DEHYDROGENASE"/>
    <property type="match status" value="1"/>
</dbReference>
<evidence type="ECO:0000313" key="12">
    <source>
        <dbReference type="Proteomes" id="UP000186914"/>
    </source>
</evidence>
<evidence type="ECO:0000256" key="3">
    <source>
        <dbReference type="ARBA" id="ARBA00016796"/>
    </source>
</evidence>
<dbReference type="InterPro" id="IPR028359">
    <property type="entry name" value="UDP_ManNAc/GlcNAc_DH"/>
</dbReference>
<sequence length="456" mass="50362">MNSTIGDTDTQPEYAESEENDVKDNRDKTICIVGLGYVGLPLAIGFDQEGFDVVGFDIDDQKVETLQSGTDTTGDLGDKTITESEIAYTTNPAEITNADYVMITVPTPVDQNQQPNLDFVESAGRTVGKYMSPDTTVILESTVYPGATREVLVPAIEAASGLTCGEDFYVGYSPERATPGDPEHGLRDVVKVVGGMNDDVRNDIANLYETVIDAGVHKTPSLEVAEASKVIENVQRDLNIALMNELAMAFDGMDMDIDTREVLEASGTKWNFHDYRPGLVGGHCIPVDPYFFIHRSKQAGYAPHLIEQSRIVNESMPTHVANMMIKELNRAGKTLRDSRVLILGLTYKPDVADIRTSKVDNIIRHLHEYDIETTGYDPHGDNDLMRSQLDTLIQEDNELSFERFDGIILATPHRTFDDLDLTEIATQMNENPVLIDITGALNGDEVSEAGFSYRRV</sequence>
<dbReference type="Gene3D" id="3.40.50.720">
    <property type="entry name" value="NAD(P)-binding Rossmann-like Domain"/>
    <property type="match status" value="2"/>
</dbReference>
<dbReference type="GO" id="GO:0000271">
    <property type="term" value="P:polysaccharide biosynthetic process"/>
    <property type="evidence" value="ECO:0007669"/>
    <property type="project" value="InterPro"/>
</dbReference>
<evidence type="ECO:0000256" key="8">
    <source>
        <dbReference type="PIRNR" id="PIRNR000124"/>
    </source>
</evidence>
<evidence type="ECO:0000256" key="2">
    <source>
        <dbReference type="ARBA" id="ARBA00012935"/>
    </source>
</evidence>
<dbReference type="InterPro" id="IPR001732">
    <property type="entry name" value="UDP-Glc/GDP-Man_DH_N"/>
</dbReference>
<dbReference type="GO" id="GO:0051287">
    <property type="term" value="F:NAD binding"/>
    <property type="evidence" value="ECO:0007669"/>
    <property type="project" value="InterPro"/>
</dbReference>
<dbReference type="GO" id="GO:0089714">
    <property type="term" value="F:UDP-N-acetyl-D-mannosamine dehydrogenase activity"/>
    <property type="evidence" value="ECO:0007669"/>
    <property type="project" value="UniProtKB-EC"/>
</dbReference>
<feature type="region of interest" description="Disordered" evidence="9">
    <location>
        <begin position="1"/>
        <end position="22"/>
    </location>
</feature>
<dbReference type="EMBL" id="FTNO01000004">
    <property type="protein sequence ID" value="SIR77090.1"/>
    <property type="molecule type" value="Genomic_DNA"/>
</dbReference>
<evidence type="ECO:0000259" key="10">
    <source>
        <dbReference type="SMART" id="SM00984"/>
    </source>
</evidence>
<dbReference type="InterPro" id="IPR014027">
    <property type="entry name" value="UDP-Glc/GDP-Man_DH_C"/>
</dbReference>
<accession>A0A1N7DMN6</accession>
<evidence type="ECO:0000256" key="4">
    <source>
        <dbReference type="ARBA" id="ARBA00023002"/>
    </source>
</evidence>
<dbReference type="PIRSF" id="PIRSF500136">
    <property type="entry name" value="UDP_ManNAc_DH"/>
    <property type="match status" value="1"/>
</dbReference>
<evidence type="ECO:0000256" key="7">
    <source>
        <dbReference type="ARBA" id="ARBA00049130"/>
    </source>
</evidence>
<evidence type="ECO:0000256" key="1">
    <source>
        <dbReference type="ARBA" id="ARBA00006601"/>
    </source>
</evidence>
<keyword evidence="4" id="KW-0560">Oxidoreductase</keyword>
<dbReference type="PANTHER" id="PTHR43491:SF2">
    <property type="entry name" value="UDP-N-ACETYL-D-MANNOSAMINE DEHYDROGENASE"/>
    <property type="match status" value="1"/>
</dbReference>
<keyword evidence="12" id="KW-1185">Reference proteome</keyword>